<keyword evidence="2" id="KW-1185">Reference proteome</keyword>
<sequence length="56" mass="6192">MTNKTVIDALKQMKTYCAADALDKLNYAIAVIEKLENDGVENPLKTDFTSLSKEGK</sequence>
<evidence type="ECO:0000313" key="1">
    <source>
        <dbReference type="EMBL" id="MBB5226259.1"/>
    </source>
</evidence>
<evidence type="ECO:0000313" key="2">
    <source>
        <dbReference type="Proteomes" id="UP000518887"/>
    </source>
</evidence>
<protein>
    <submittedName>
        <fullName evidence="1">Uncharacterized protein</fullName>
    </submittedName>
</protein>
<dbReference type="AlphaFoldDB" id="A0A7W8G9L2"/>
<organism evidence="1 2">
    <name type="scientific">Treponema ruminis</name>
    <dbReference type="NCBI Taxonomy" id="744515"/>
    <lineage>
        <taxon>Bacteria</taxon>
        <taxon>Pseudomonadati</taxon>
        <taxon>Spirochaetota</taxon>
        <taxon>Spirochaetia</taxon>
        <taxon>Spirochaetales</taxon>
        <taxon>Treponemataceae</taxon>
        <taxon>Treponema</taxon>
    </lineage>
</organism>
<name>A0A7W8G9L2_9SPIR</name>
<comment type="caution">
    <text evidence="1">The sequence shown here is derived from an EMBL/GenBank/DDBJ whole genome shotgun (WGS) entry which is preliminary data.</text>
</comment>
<dbReference type="EMBL" id="JACHFQ010000005">
    <property type="protein sequence ID" value="MBB5226259.1"/>
    <property type="molecule type" value="Genomic_DNA"/>
</dbReference>
<proteinExistence type="predicted"/>
<dbReference type="Proteomes" id="UP000518887">
    <property type="component" value="Unassembled WGS sequence"/>
</dbReference>
<accession>A0A7W8G9L2</accession>
<dbReference type="RefSeq" id="WP_184659360.1">
    <property type="nucleotide sequence ID" value="NZ_CP031518.1"/>
</dbReference>
<gene>
    <name evidence="1" type="ORF">HNP76_001632</name>
</gene>
<reference evidence="1 2" key="1">
    <citation type="submission" date="2020-08" db="EMBL/GenBank/DDBJ databases">
        <title>Genomic Encyclopedia of Type Strains, Phase IV (KMG-IV): sequencing the most valuable type-strain genomes for metagenomic binning, comparative biology and taxonomic classification.</title>
        <authorList>
            <person name="Goeker M."/>
        </authorList>
    </citation>
    <scope>NUCLEOTIDE SEQUENCE [LARGE SCALE GENOMIC DNA]</scope>
    <source>
        <strain evidence="1 2">DSM 103462</strain>
    </source>
</reference>